<feature type="non-terminal residue" evidence="1">
    <location>
        <position position="56"/>
    </location>
</feature>
<name>A0A9W4WXM0_9GLOM</name>
<proteinExistence type="predicted"/>
<evidence type="ECO:0000313" key="1">
    <source>
        <dbReference type="EMBL" id="CAI2186733.1"/>
    </source>
</evidence>
<dbReference type="EMBL" id="CAMKVN010004289">
    <property type="protein sequence ID" value="CAI2186733.1"/>
    <property type="molecule type" value="Genomic_DNA"/>
</dbReference>
<dbReference type="AlphaFoldDB" id="A0A9W4WXM0"/>
<reference evidence="1" key="1">
    <citation type="submission" date="2022-08" db="EMBL/GenBank/DDBJ databases">
        <authorList>
            <person name="Kallberg Y."/>
            <person name="Tangrot J."/>
            <person name="Rosling A."/>
        </authorList>
    </citation>
    <scope>NUCLEOTIDE SEQUENCE</scope>
    <source>
        <strain evidence="1">Wild A</strain>
    </source>
</reference>
<sequence>MLDFLQDLTRRTVVRHPNESPGLVDVAKEKMGKLLGRETSLPLSLRTCLVVRVRPT</sequence>
<organism evidence="1 2">
    <name type="scientific">Funneliformis geosporum</name>
    <dbReference type="NCBI Taxonomy" id="1117311"/>
    <lineage>
        <taxon>Eukaryota</taxon>
        <taxon>Fungi</taxon>
        <taxon>Fungi incertae sedis</taxon>
        <taxon>Mucoromycota</taxon>
        <taxon>Glomeromycotina</taxon>
        <taxon>Glomeromycetes</taxon>
        <taxon>Glomerales</taxon>
        <taxon>Glomeraceae</taxon>
        <taxon>Funneliformis</taxon>
    </lineage>
</organism>
<comment type="caution">
    <text evidence="1">The sequence shown here is derived from an EMBL/GenBank/DDBJ whole genome shotgun (WGS) entry which is preliminary data.</text>
</comment>
<accession>A0A9W4WXM0</accession>
<evidence type="ECO:0000313" key="2">
    <source>
        <dbReference type="Proteomes" id="UP001153678"/>
    </source>
</evidence>
<dbReference type="Proteomes" id="UP001153678">
    <property type="component" value="Unassembled WGS sequence"/>
</dbReference>
<gene>
    <name evidence="1" type="ORF">FWILDA_LOCUS12725</name>
</gene>
<keyword evidence="2" id="KW-1185">Reference proteome</keyword>
<protein>
    <submittedName>
        <fullName evidence="1">17630_t:CDS:1</fullName>
    </submittedName>
</protein>